<keyword evidence="1" id="KW-0472">Membrane</keyword>
<proteinExistence type="predicted"/>
<name>A0A8D8IIM0_CULPI</name>
<keyword evidence="1" id="KW-1133">Transmembrane helix</keyword>
<feature type="transmembrane region" description="Helical" evidence="1">
    <location>
        <begin position="27"/>
        <end position="46"/>
    </location>
</feature>
<evidence type="ECO:0000313" key="2">
    <source>
        <dbReference type="EMBL" id="CAG6552556.1"/>
    </source>
</evidence>
<sequence>MCEPVIEYRSGVPPRRVWLLGTLTWKIWLDLSPILSASMLTCWIFFGCGDRRVQKKIVGDPVSWAEGRQIGLICWETSRLRMRIAKSSLILTESISYCEADPE</sequence>
<dbReference type="AlphaFoldDB" id="A0A8D8IIM0"/>
<protein>
    <submittedName>
        <fullName evidence="2">(northern house mosquito) hypothetical protein</fullName>
    </submittedName>
</protein>
<reference evidence="2" key="1">
    <citation type="submission" date="2021-05" db="EMBL/GenBank/DDBJ databases">
        <authorList>
            <person name="Alioto T."/>
            <person name="Alioto T."/>
            <person name="Gomez Garrido J."/>
        </authorList>
    </citation>
    <scope>NUCLEOTIDE SEQUENCE</scope>
</reference>
<accession>A0A8D8IIM0</accession>
<organism evidence="2">
    <name type="scientific">Culex pipiens</name>
    <name type="common">House mosquito</name>
    <dbReference type="NCBI Taxonomy" id="7175"/>
    <lineage>
        <taxon>Eukaryota</taxon>
        <taxon>Metazoa</taxon>
        <taxon>Ecdysozoa</taxon>
        <taxon>Arthropoda</taxon>
        <taxon>Hexapoda</taxon>
        <taxon>Insecta</taxon>
        <taxon>Pterygota</taxon>
        <taxon>Neoptera</taxon>
        <taxon>Endopterygota</taxon>
        <taxon>Diptera</taxon>
        <taxon>Nematocera</taxon>
        <taxon>Culicoidea</taxon>
        <taxon>Culicidae</taxon>
        <taxon>Culicinae</taxon>
        <taxon>Culicini</taxon>
        <taxon>Culex</taxon>
        <taxon>Culex</taxon>
    </lineage>
</organism>
<dbReference type="EMBL" id="HBUE01354217">
    <property type="protein sequence ID" value="CAG6604879.1"/>
    <property type="molecule type" value="Transcribed_RNA"/>
</dbReference>
<evidence type="ECO:0000256" key="1">
    <source>
        <dbReference type="SAM" id="Phobius"/>
    </source>
</evidence>
<keyword evidence="1" id="KW-0812">Transmembrane</keyword>
<dbReference type="EMBL" id="HBUE01247043">
    <property type="protein sequence ID" value="CAG6552556.1"/>
    <property type="molecule type" value="Transcribed_RNA"/>
</dbReference>